<sequence length="123" mass="13553">MRHSNMSGLQARRVSDPGRSSWLMENAMIIAGAMRLTRGVKENTSRRSSSVQASPLSPCGGASQAIHEQSRRRETVVLARRPQGDDIGQVDVLYSESMCWELRRLPGRSCLSVRAICPEELGA</sequence>
<accession>A0A4Z1SRM7</accession>
<feature type="region of interest" description="Disordered" evidence="1">
    <location>
        <begin position="40"/>
        <end position="75"/>
    </location>
</feature>
<dbReference type="VEuPathDB" id="GiardiaDB:GMRT_jh026"/>
<organism evidence="2 3">
    <name type="scientific">Giardia muris</name>
    <dbReference type="NCBI Taxonomy" id="5742"/>
    <lineage>
        <taxon>Eukaryota</taxon>
        <taxon>Metamonada</taxon>
        <taxon>Diplomonadida</taxon>
        <taxon>Hexamitidae</taxon>
        <taxon>Giardiinae</taxon>
        <taxon>Giardia</taxon>
    </lineage>
</organism>
<dbReference type="Proteomes" id="UP000315496">
    <property type="component" value="Chromosome 2"/>
</dbReference>
<comment type="caution">
    <text evidence="2">The sequence shown here is derived from an EMBL/GenBank/DDBJ whole genome shotgun (WGS) entry which is preliminary data.</text>
</comment>
<keyword evidence="3" id="KW-1185">Reference proteome</keyword>
<name>A0A4Z1SRM7_GIAMU</name>
<evidence type="ECO:0000313" key="3">
    <source>
        <dbReference type="Proteomes" id="UP000315496"/>
    </source>
</evidence>
<feature type="compositionally biased region" description="Polar residues" evidence="1">
    <location>
        <begin position="46"/>
        <end position="55"/>
    </location>
</feature>
<proteinExistence type="predicted"/>
<gene>
    <name evidence="2" type="ORF">GMRT_jh026</name>
</gene>
<dbReference type="AlphaFoldDB" id="A0A4Z1SRM7"/>
<reference evidence="2 3" key="1">
    <citation type="submission" date="2019-05" db="EMBL/GenBank/DDBJ databases">
        <title>The compact genome of Giardia muris reveals important steps in the evolution of intestinal protozoan parasites.</title>
        <authorList>
            <person name="Xu F."/>
            <person name="Jimenez-Gonzalez A."/>
            <person name="Einarsson E."/>
            <person name="Astvaldsson A."/>
            <person name="Peirasmaki D."/>
            <person name="Eckmann L."/>
            <person name="Andersson J.O."/>
            <person name="Svard S.G."/>
            <person name="Jerlstrom-Hultqvist J."/>
        </authorList>
    </citation>
    <scope>NUCLEOTIDE SEQUENCE [LARGE SCALE GENOMIC DNA]</scope>
    <source>
        <strain evidence="2 3">Roberts-Thomson</strain>
    </source>
</reference>
<protein>
    <submittedName>
        <fullName evidence="2">Uncharacterized protein</fullName>
    </submittedName>
</protein>
<evidence type="ECO:0000256" key="1">
    <source>
        <dbReference type="SAM" id="MobiDB-lite"/>
    </source>
</evidence>
<evidence type="ECO:0000313" key="2">
    <source>
        <dbReference type="EMBL" id="TNJ28526.1"/>
    </source>
</evidence>
<dbReference type="EMBL" id="VDLU01000002">
    <property type="protein sequence ID" value="TNJ28526.1"/>
    <property type="molecule type" value="Genomic_DNA"/>
</dbReference>